<proteinExistence type="predicted"/>
<comment type="caution">
    <text evidence="2">The sequence shown here is derived from an EMBL/GenBank/DDBJ whole genome shotgun (WGS) entry which is preliminary data.</text>
</comment>
<name>A0ABQ9GRP7_9NEOP</name>
<evidence type="ECO:0000256" key="1">
    <source>
        <dbReference type="SAM" id="MobiDB-lite"/>
    </source>
</evidence>
<reference evidence="2 3" key="1">
    <citation type="submission" date="2023-02" db="EMBL/GenBank/DDBJ databases">
        <title>LHISI_Scaffold_Assembly.</title>
        <authorList>
            <person name="Stuart O.P."/>
            <person name="Cleave R."/>
            <person name="Magrath M.J.L."/>
            <person name="Mikheyev A.S."/>
        </authorList>
    </citation>
    <scope>NUCLEOTIDE SEQUENCE [LARGE SCALE GENOMIC DNA]</scope>
    <source>
        <strain evidence="2">Daus_M_001</strain>
        <tissue evidence="2">Leg muscle</tissue>
    </source>
</reference>
<organism evidence="2 3">
    <name type="scientific">Dryococelus australis</name>
    <dbReference type="NCBI Taxonomy" id="614101"/>
    <lineage>
        <taxon>Eukaryota</taxon>
        <taxon>Metazoa</taxon>
        <taxon>Ecdysozoa</taxon>
        <taxon>Arthropoda</taxon>
        <taxon>Hexapoda</taxon>
        <taxon>Insecta</taxon>
        <taxon>Pterygota</taxon>
        <taxon>Neoptera</taxon>
        <taxon>Polyneoptera</taxon>
        <taxon>Phasmatodea</taxon>
        <taxon>Verophasmatodea</taxon>
        <taxon>Anareolatae</taxon>
        <taxon>Phasmatidae</taxon>
        <taxon>Eurycanthinae</taxon>
        <taxon>Dryococelus</taxon>
    </lineage>
</organism>
<dbReference type="Proteomes" id="UP001159363">
    <property type="component" value="Chromosome 9"/>
</dbReference>
<sequence length="797" mass="87285">MRVKRDEYGATPNCKAGGNGRSPEKTSRSVASSGTIPTCENAESTHPGIEYGSPIWEASSLTITAPGTSRRAKNVLGQEFAAINTADPAGSAFCDSHLVAKCAMSNGASKTRKVEWRARMCVCVRERERERETTDAAATSEQGRTRESCEVKTIKVTIQWVEETRKYTKEVAVGPREIRAMEKCRRKVDLYEWFHEKQNKKPKNTWGDERRKNVSERMKIIWEEKKRLTSKQIVSRGPQLVSMKQTEVGAAISYNDAKMVEPRENPLAKDNICHVSYVINSGIERRGIQPVSSCKNASILITAQLRSLRTSSENRPRVDTPALETNIGVPRLQSVLGADSDLCSCSFVHARFEPKALELTVQHGNLYTTGRFTGTTAAILVDVLCSTSGTVMFHHICLCPRESNRIWVHSRRQFLARGQSCIIIYVSVPGRATCTALVPRPGAIRMNMLSRQAKCEGDAANFIIMIRDPEISWIQLRTKGKKRISKMVSVGGGLQSRRVLHGDIQDGCHGTAAPRPAFRIDGAGMNRSRSGSLKWGFSGGNRPIVYNEPSYAARNLLESATALAEAPPVTAALAASGDIIDAGGKPVTAIVAHSACTKLAALVVREQPCNTGVYDHFESYTSGPPFQARRYGLQESLIKVKIMLSTPRLSRCQPVWLIAATIHCEVRRACIEKNSEQQCHRIDGAGMNRSRSGSLRLGFSGGNRPVVHNETAYAARNLLQPVAALVAVCGGCKITLKRDRNYSSSSSVADDEVESSAMRVSAWYCLATARGSALLAADDGTWKPLSLAPEGAFWRSA</sequence>
<protein>
    <submittedName>
        <fullName evidence="2">Uncharacterized protein</fullName>
    </submittedName>
</protein>
<feature type="region of interest" description="Disordered" evidence="1">
    <location>
        <begin position="1"/>
        <end position="51"/>
    </location>
</feature>
<evidence type="ECO:0000313" key="3">
    <source>
        <dbReference type="Proteomes" id="UP001159363"/>
    </source>
</evidence>
<gene>
    <name evidence="2" type="ORF">PR048_025530</name>
</gene>
<accession>A0ABQ9GRP7</accession>
<evidence type="ECO:0000313" key="2">
    <source>
        <dbReference type="EMBL" id="KAJ8874664.1"/>
    </source>
</evidence>
<dbReference type="EMBL" id="JARBHB010000010">
    <property type="protein sequence ID" value="KAJ8874664.1"/>
    <property type="molecule type" value="Genomic_DNA"/>
</dbReference>
<keyword evidence="3" id="KW-1185">Reference proteome</keyword>
<feature type="compositionally biased region" description="Polar residues" evidence="1">
    <location>
        <begin position="28"/>
        <end position="44"/>
    </location>
</feature>